<protein>
    <recommendedName>
        <fullName evidence="1">Lipocalin-like domain-containing protein</fullName>
    </recommendedName>
</protein>
<feature type="domain" description="Lipocalin-like" evidence="1">
    <location>
        <begin position="9"/>
        <end position="103"/>
    </location>
</feature>
<dbReference type="EMBL" id="MNQU01000098">
    <property type="protein sequence ID" value="OKZ38059.1"/>
    <property type="molecule type" value="Genomic_DNA"/>
</dbReference>
<organism evidence="2 3">
    <name type="scientific">Bacteroides uniformis</name>
    <dbReference type="NCBI Taxonomy" id="820"/>
    <lineage>
        <taxon>Bacteria</taxon>
        <taxon>Pseudomonadati</taxon>
        <taxon>Bacteroidota</taxon>
        <taxon>Bacteroidia</taxon>
        <taxon>Bacteroidales</taxon>
        <taxon>Bacteroidaceae</taxon>
        <taxon>Bacteroides</taxon>
    </lineage>
</organism>
<accession>A0A1Q6IBN0</accession>
<sequence length="124" mass="14388">DDTPTSEKLVGQWILVYEEGYEKNPAYPEYDEEWSRVPEGECYDYGHLTFRADGTFTEYELDNSVIGNGKWTLSNGLLSLRYGSDTDVYDLKVTELTSTKLVLECYEEKTDGDKEYSKMTYQKK</sequence>
<gene>
    <name evidence="2" type="ORF">BHV79_04560</name>
</gene>
<name>A0A1Q6IBN0_BACUN</name>
<dbReference type="InterPro" id="IPR024311">
    <property type="entry name" value="Lipocalin-like"/>
</dbReference>
<dbReference type="Proteomes" id="UP000186549">
    <property type="component" value="Unassembled WGS sequence"/>
</dbReference>
<evidence type="ECO:0000259" key="1">
    <source>
        <dbReference type="Pfam" id="PF13648"/>
    </source>
</evidence>
<evidence type="ECO:0000313" key="3">
    <source>
        <dbReference type="Proteomes" id="UP000186549"/>
    </source>
</evidence>
<feature type="non-terminal residue" evidence="2">
    <location>
        <position position="1"/>
    </location>
</feature>
<reference evidence="2 3" key="1">
    <citation type="journal article" date="2016" name="Nat. Biotechnol.">
        <title>Measurement of bacterial replication rates in microbial communities.</title>
        <authorList>
            <person name="Brown C.T."/>
            <person name="Olm M.R."/>
            <person name="Thomas B.C."/>
            <person name="Banfield J.F."/>
        </authorList>
    </citation>
    <scope>NUCLEOTIDE SEQUENCE [LARGE SCALE GENOMIC DNA]</scope>
    <source>
        <strain evidence="2">45_41</strain>
    </source>
</reference>
<evidence type="ECO:0000313" key="2">
    <source>
        <dbReference type="EMBL" id="OKZ38059.1"/>
    </source>
</evidence>
<dbReference type="Pfam" id="PF13648">
    <property type="entry name" value="Lipocalin_4"/>
    <property type="match status" value="1"/>
</dbReference>
<proteinExistence type="predicted"/>
<comment type="caution">
    <text evidence="2">The sequence shown here is derived from an EMBL/GenBank/DDBJ whole genome shotgun (WGS) entry which is preliminary data.</text>
</comment>
<dbReference type="AlphaFoldDB" id="A0A1Q6IBN0"/>